<dbReference type="EMBL" id="LAZR01034764">
    <property type="protein sequence ID" value="KKL44431.1"/>
    <property type="molecule type" value="Genomic_DNA"/>
</dbReference>
<organism evidence="1">
    <name type="scientific">marine sediment metagenome</name>
    <dbReference type="NCBI Taxonomy" id="412755"/>
    <lineage>
        <taxon>unclassified sequences</taxon>
        <taxon>metagenomes</taxon>
        <taxon>ecological metagenomes</taxon>
    </lineage>
</organism>
<proteinExistence type="predicted"/>
<protein>
    <submittedName>
        <fullName evidence="1">Uncharacterized protein</fullName>
    </submittedName>
</protein>
<evidence type="ECO:0000313" key="1">
    <source>
        <dbReference type="EMBL" id="KKL44431.1"/>
    </source>
</evidence>
<reference evidence="1" key="1">
    <citation type="journal article" date="2015" name="Nature">
        <title>Complex archaea that bridge the gap between prokaryotes and eukaryotes.</title>
        <authorList>
            <person name="Spang A."/>
            <person name="Saw J.H."/>
            <person name="Jorgensen S.L."/>
            <person name="Zaremba-Niedzwiedzka K."/>
            <person name="Martijn J."/>
            <person name="Lind A.E."/>
            <person name="van Eijk R."/>
            <person name="Schleper C."/>
            <person name="Guy L."/>
            <person name="Ettema T.J."/>
        </authorList>
    </citation>
    <scope>NUCLEOTIDE SEQUENCE</scope>
</reference>
<accession>A0A0F9CSJ1</accession>
<comment type="caution">
    <text evidence="1">The sequence shown here is derived from an EMBL/GenBank/DDBJ whole genome shotgun (WGS) entry which is preliminary data.</text>
</comment>
<sequence length="67" mass="7790">LRFVYRTRKTRMVNGTWLFREGPHDDIKAITEENLPAAWKAEKPYTDAQITEILDEMLNPAAKGDKK</sequence>
<dbReference type="AlphaFoldDB" id="A0A0F9CSJ1"/>
<name>A0A0F9CSJ1_9ZZZZ</name>
<gene>
    <name evidence="1" type="ORF">LCGC14_2365760</name>
</gene>
<feature type="non-terminal residue" evidence="1">
    <location>
        <position position="1"/>
    </location>
</feature>